<gene>
    <name evidence="2" type="ORF">ANN_03046</name>
</gene>
<dbReference type="EMBL" id="JAJSOF020000001">
    <property type="protein sequence ID" value="KAJ4451577.1"/>
    <property type="molecule type" value="Genomic_DNA"/>
</dbReference>
<evidence type="ECO:0000313" key="2">
    <source>
        <dbReference type="EMBL" id="KAJ4451577.1"/>
    </source>
</evidence>
<feature type="region of interest" description="Disordered" evidence="1">
    <location>
        <begin position="109"/>
        <end position="141"/>
    </location>
</feature>
<reference evidence="2 3" key="1">
    <citation type="journal article" date="2022" name="Allergy">
        <title>Genome assembly and annotation of Periplaneta americana reveal a comprehensive cockroach allergen profile.</title>
        <authorList>
            <person name="Wang L."/>
            <person name="Xiong Q."/>
            <person name="Saelim N."/>
            <person name="Wang L."/>
            <person name="Nong W."/>
            <person name="Wan A.T."/>
            <person name="Shi M."/>
            <person name="Liu X."/>
            <person name="Cao Q."/>
            <person name="Hui J.H.L."/>
            <person name="Sookrung N."/>
            <person name="Leung T.F."/>
            <person name="Tungtrongchitr A."/>
            <person name="Tsui S.K.W."/>
        </authorList>
    </citation>
    <scope>NUCLEOTIDE SEQUENCE [LARGE SCALE GENOMIC DNA]</scope>
    <source>
        <strain evidence="2">PWHHKU_190912</strain>
    </source>
</reference>
<dbReference type="Proteomes" id="UP001148838">
    <property type="component" value="Unassembled WGS sequence"/>
</dbReference>
<proteinExistence type="predicted"/>
<name>A0ABQ8U162_PERAM</name>
<accession>A0ABQ8U162</accession>
<comment type="caution">
    <text evidence="2">The sequence shown here is derived from an EMBL/GenBank/DDBJ whole genome shotgun (WGS) entry which is preliminary data.</text>
</comment>
<keyword evidence="3" id="KW-1185">Reference proteome</keyword>
<feature type="compositionally biased region" description="Polar residues" evidence="1">
    <location>
        <begin position="122"/>
        <end position="141"/>
    </location>
</feature>
<evidence type="ECO:0000313" key="3">
    <source>
        <dbReference type="Proteomes" id="UP001148838"/>
    </source>
</evidence>
<sequence>MDLREVGNDGKDWINLAQDRDRWRLDGWRQGNTFFVETLPSKGLGCWGEFGRRRVEDRRCCDQEEDSGGADEVGLVGAVSIALAFYARGCGFDLGPGRWHTIRLQSQGWGTPWKKPIHETKAGSNPSPNAAPDQQPSESAD</sequence>
<protein>
    <submittedName>
        <fullName evidence="2">Uncharacterized protein</fullName>
    </submittedName>
</protein>
<evidence type="ECO:0000256" key="1">
    <source>
        <dbReference type="SAM" id="MobiDB-lite"/>
    </source>
</evidence>
<organism evidence="2 3">
    <name type="scientific">Periplaneta americana</name>
    <name type="common">American cockroach</name>
    <name type="synonym">Blatta americana</name>
    <dbReference type="NCBI Taxonomy" id="6978"/>
    <lineage>
        <taxon>Eukaryota</taxon>
        <taxon>Metazoa</taxon>
        <taxon>Ecdysozoa</taxon>
        <taxon>Arthropoda</taxon>
        <taxon>Hexapoda</taxon>
        <taxon>Insecta</taxon>
        <taxon>Pterygota</taxon>
        <taxon>Neoptera</taxon>
        <taxon>Polyneoptera</taxon>
        <taxon>Dictyoptera</taxon>
        <taxon>Blattodea</taxon>
        <taxon>Blattoidea</taxon>
        <taxon>Blattidae</taxon>
        <taxon>Blattinae</taxon>
        <taxon>Periplaneta</taxon>
    </lineage>
</organism>